<organism evidence="7 8">
    <name type="scientific">Magallana gigas</name>
    <name type="common">Pacific oyster</name>
    <name type="synonym">Crassostrea gigas</name>
    <dbReference type="NCBI Taxonomy" id="29159"/>
    <lineage>
        <taxon>Eukaryota</taxon>
        <taxon>Metazoa</taxon>
        <taxon>Spiralia</taxon>
        <taxon>Lophotrochozoa</taxon>
        <taxon>Mollusca</taxon>
        <taxon>Bivalvia</taxon>
        <taxon>Autobranchia</taxon>
        <taxon>Pteriomorphia</taxon>
        <taxon>Ostreida</taxon>
        <taxon>Ostreoidea</taxon>
        <taxon>Ostreidae</taxon>
        <taxon>Magallana</taxon>
    </lineage>
</organism>
<dbReference type="AlphaFoldDB" id="A0A8W8MG21"/>
<dbReference type="NCBIfam" id="TIGR00231">
    <property type="entry name" value="small_GTP"/>
    <property type="match status" value="1"/>
</dbReference>
<evidence type="ECO:0000313" key="8">
    <source>
        <dbReference type="Proteomes" id="UP000005408"/>
    </source>
</evidence>
<dbReference type="OrthoDB" id="6115639at2759"/>
<keyword evidence="5" id="KW-0460">Magnesium</keyword>
<dbReference type="GO" id="GO:0005525">
    <property type="term" value="F:GTP binding"/>
    <property type="evidence" value="ECO:0007669"/>
    <property type="project" value="UniProtKB-KW"/>
</dbReference>
<dbReference type="PRINTS" id="PR00328">
    <property type="entry name" value="SAR1GTPBP"/>
</dbReference>
<keyword evidence="8" id="KW-1185">Reference proteome</keyword>
<dbReference type="CDD" id="cd00878">
    <property type="entry name" value="Arf_Arl"/>
    <property type="match status" value="1"/>
</dbReference>
<dbReference type="Gene3D" id="3.40.50.300">
    <property type="entry name" value="P-loop containing nucleotide triphosphate hydrolases"/>
    <property type="match status" value="1"/>
</dbReference>
<keyword evidence="3 4" id="KW-0342">GTP-binding</keyword>
<evidence type="ECO:0000256" key="5">
    <source>
        <dbReference type="PIRSR" id="PIRSR606689-2"/>
    </source>
</evidence>
<name>A0A8W8MG21_MAGGI</name>
<proteinExistence type="inferred from homology"/>
<evidence type="ECO:0000256" key="3">
    <source>
        <dbReference type="ARBA" id="ARBA00023134"/>
    </source>
</evidence>
<feature type="binding site" evidence="5">
    <location>
        <position position="27"/>
    </location>
    <ligand>
        <name>Mg(2+)</name>
        <dbReference type="ChEBI" id="CHEBI:18420"/>
    </ligand>
</feature>
<evidence type="ECO:0000256" key="6">
    <source>
        <dbReference type="RuleBase" id="RU003925"/>
    </source>
</evidence>
<comment type="similarity">
    <text evidence="1 6">Belongs to the small GTPase superfamily. Arf family.</text>
</comment>
<dbReference type="InterPro" id="IPR024156">
    <property type="entry name" value="Small_GTPase_ARF"/>
</dbReference>
<dbReference type="InterPro" id="IPR027417">
    <property type="entry name" value="P-loop_NTPase"/>
</dbReference>
<dbReference type="PANTHER" id="PTHR11711">
    <property type="entry name" value="ADP RIBOSYLATION FACTOR-RELATED"/>
    <property type="match status" value="1"/>
</dbReference>
<feature type="binding site" evidence="4">
    <location>
        <begin position="122"/>
        <end position="125"/>
    </location>
    <ligand>
        <name>GTP</name>
        <dbReference type="ChEBI" id="CHEBI:37565"/>
    </ligand>
</feature>
<feature type="binding site" evidence="5">
    <location>
        <position position="44"/>
    </location>
    <ligand>
        <name>Mg(2+)</name>
        <dbReference type="ChEBI" id="CHEBI:18420"/>
    </ligand>
</feature>
<evidence type="ECO:0000256" key="2">
    <source>
        <dbReference type="ARBA" id="ARBA00022741"/>
    </source>
</evidence>
<dbReference type="SMART" id="SM00178">
    <property type="entry name" value="SAR"/>
    <property type="match status" value="1"/>
</dbReference>
<evidence type="ECO:0000256" key="1">
    <source>
        <dbReference type="ARBA" id="ARBA00010290"/>
    </source>
</evidence>
<reference evidence="7" key="1">
    <citation type="submission" date="2022-08" db="UniProtKB">
        <authorList>
            <consortium name="EnsemblMetazoa"/>
        </authorList>
    </citation>
    <scope>IDENTIFICATION</scope>
    <source>
        <strain evidence="7">05x7-T-G4-1.051#20</strain>
    </source>
</reference>
<feature type="binding site" evidence="4">
    <location>
        <begin position="20"/>
        <end position="27"/>
    </location>
    <ligand>
        <name>GTP</name>
        <dbReference type="ChEBI" id="CHEBI:37565"/>
    </ligand>
</feature>
<dbReference type="EnsemblMetazoa" id="G3216.1">
    <property type="protein sequence ID" value="G3216.1:cds"/>
    <property type="gene ID" value="G3216"/>
</dbReference>
<evidence type="ECO:0000313" key="7">
    <source>
        <dbReference type="EnsemblMetazoa" id="G3216.1:cds"/>
    </source>
</evidence>
<evidence type="ECO:0000256" key="4">
    <source>
        <dbReference type="PIRSR" id="PIRSR606689-1"/>
    </source>
</evidence>
<protein>
    <recommendedName>
        <fullName evidence="9">ADP-ribosylation factor 1</fullName>
    </recommendedName>
</protein>
<evidence type="ECO:0008006" key="9">
    <source>
        <dbReference type="Google" id="ProtNLM"/>
    </source>
</evidence>
<dbReference type="OMA" id="QDLANCM"/>
<dbReference type="GO" id="GO:0030010">
    <property type="term" value="P:establishment of cell polarity"/>
    <property type="evidence" value="ECO:0007669"/>
    <property type="project" value="UniProtKB-ARBA"/>
</dbReference>
<dbReference type="InterPro" id="IPR006689">
    <property type="entry name" value="Small_GTPase_ARF/SAR"/>
</dbReference>
<keyword evidence="2 4" id="KW-0547">Nucleotide-binding</keyword>
<dbReference type="Pfam" id="PF00025">
    <property type="entry name" value="Arf"/>
    <property type="match status" value="1"/>
</dbReference>
<keyword evidence="5" id="KW-0479">Metal-binding</keyword>
<dbReference type="PROSITE" id="PS51417">
    <property type="entry name" value="ARF"/>
    <property type="match status" value="1"/>
</dbReference>
<dbReference type="InterPro" id="IPR005225">
    <property type="entry name" value="Small_GTP-bd"/>
</dbReference>
<dbReference type="GO" id="GO:0046872">
    <property type="term" value="F:metal ion binding"/>
    <property type="evidence" value="ECO:0007669"/>
    <property type="project" value="UniProtKB-KW"/>
</dbReference>
<sequence>MGNLNYAFCRRKPVRVLLLGLDAAGKTTILYHCVLGKVVTTIPTIGFNVETCKVNDSEVTVWDVSSRGKIRPLWRHYYPNTQGIVYVVDSTDRDRMTEAKEVLHDILSEDELNGVPVAIALNKRDLKNCMTKEEMEERLDVSEIQKNRPCRVFLTTVYPTEEIQTELMNLFEWISEEPTDESQESSTKHKNDPFSSYFWTPLMKMKGMMFE</sequence>
<accession>A0A8W8MG21</accession>
<dbReference type="Proteomes" id="UP000005408">
    <property type="component" value="Unassembled WGS sequence"/>
</dbReference>
<dbReference type="FunFam" id="3.40.50.300:FF:000412">
    <property type="entry name" value="ADP-ribosylation factor 1"/>
    <property type="match status" value="1"/>
</dbReference>
<dbReference type="GO" id="GO:0003924">
    <property type="term" value="F:GTPase activity"/>
    <property type="evidence" value="ECO:0007669"/>
    <property type="project" value="InterPro"/>
</dbReference>
<dbReference type="SMART" id="SM00177">
    <property type="entry name" value="ARF"/>
    <property type="match status" value="1"/>
</dbReference>
<dbReference type="SUPFAM" id="SSF52540">
    <property type="entry name" value="P-loop containing nucleoside triphosphate hydrolases"/>
    <property type="match status" value="1"/>
</dbReference>